<accession>A0A494X9M9</accession>
<dbReference type="EMBL" id="RBZV01000007">
    <property type="protein sequence ID" value="RKP46371.1"/>
    <property type="molecule type" value="Genomic_DNA"/>
</dbReference>
<dbReference type="PANTHER" id="PTHR30348">
    <property type="entry name" value="UNCHARACTERIZED PROTEIN YECE"/>
    <property type="match status" value="1"/>
</dbReference>
<gene>
    <name evidence="1" type="ORF">D7S89_17170</name>
</gene>
<proteinExistence type="predicted"/>
<reference evidence="1 2" key="1">
    <citation type="submission" date="2018-10" db="EMBL/GenBank/DDBJ databases">
        <title>Paraburkholderia sp. 7MK8-2, isolated from soil.</title>
        <authorList>
            <person name="Gao Z.-H."/>
            <person name="Qiu L.-H."/>
        </authorList>
    </citation>
    <scope>NUCLEOTIDE SEQUENCE [LARGE SCALE GENOMIC DNA]</scope>
    <source>
        <strain evidence="1 2">7MK8-2</strain>
    </source>
</reference>
<dbReference type="InterPro" id="IPR036520">
    <property type="entry name" value="UPF0759_sf"/>
</dbReference>
<organism evidence="1 2">
    <name type="scientific">Trinickia fusca</name>
    <dbReference type="NCBI Taxonomy" id="2419777"/>
    <lineage>
        <taxon>Bacteria</taxon>
        <taxon>Pseudomonadati</taxon>
        <taxon>Pseudomonadota</taxon>
        <taxon>Betaproteobacteria</taxon>
        <taxon>Burkholderiales</taxon>
        <taxon>Burkholderiaceae</taxon>
        <taxon>Trinickia</taxon>
    </lineage>
</organism>
<name>A0A494X9M9_9BURK</name>
<dbReference type="OrthoDB" id="9780310at2"/>
<dbReference type="Proteomes" id="UP000280434">
    <property type="component" value="Unassembled WGS sequence"/>
</dbReference>
<protein>
    <submittedName>
        <fullName evidence="1">DUF72 domain-containing protein</fullName>
    </submittedName>
</protein>
<keyword evidence="2" id="KW-1185">Reference proteome</keyword>
<dbReference type="Pfam" id="PF01904">
    <property type="entry name" value="DUF72"/>
    <property type="match status" value="1"/>
</dbReference>
<dbReference type="AlphaFoldDB" id="A0A494X9M9"/>
<evidence type="ECO:0000313" key="2">
    <source>
        <dbReference type="Proteomes" id="UP000280434"/>
    </source>
</evidence>
<dbReference type="Gene3D" id="3.20.20.410">
    <property type="entry name" value="Protein of unknown function UPF0759"/>
    <property type="match status" value="1"/>
</dbReference>
<dbReference type="PANTHER" id="PTHR30348:SF4">
    <property type="entry name" value="DUF72 DOMAIN-CONTAINING PROTEIN"/>
    <property type="match status" value="1"/>
</dbReference>
<dbReference type="SUPFAM" id="SSF117396">
    <property type="entry name" value="TM1631-like"/>
    <property type="match status" value="1"/>
</dbReference>
<dbReference type="InterPro" id="IPR002763">
    <property type="entry name" value="DUF72"/>
</dbReference>
<sequence length="282" mass="31612">MTLRTASATPRIRIGIGGWTYEPWRGPFYPPGLTQKRELEYASRKLTSIEINGTFYGSQKPASFIKWHDETPDDFVFSLKAPRYATHRRVLAEAQDSIERFFASGVTELKDKLGPINWQFPTTKQFDAEDFDAFLRLLPKRVEGHAIRHAVEVRHDSFKHPEFVALVREHGVAVVVSADGPYPQIADVTAPFVYARIMGTVEANERGYDEAALDQWAARLHRWASGSAPDDLETVVDAPPEATSRDVFLYVISGFKTRNPAAGIALIERVGALPEGRAKNSR</sequence>
<evidence type="ECO:0000313" key="1">
    <source>
        <dbReference type="EMBL" id="RKP46371.1"/>
    </source>
</evidence>
<comment type="caution">
    <text evidence="1">The sequence shown here is derived from an EMBL/GenBank/DDBJ whole genome shotgun (WGS) entry which is preliminary data.</text>
</comment>
<dbReference type="RefSeq" id="WP_121279141.1">
    <property type="nucleotide sequence ID" value="NZ_RBZV01000007.1"/>
</dbReference>